<dbReference type="HOGENOM" id="CLU_000981_1_0_1"/>
<evidence type="ECO:0000313" key="4">
    <source>
        <dbReference type="Proteomes" id="UP000009084"/>
    </source>
</evidence>
<evidence type="ECO:0000313" key="3">
    <source>
        <dbReference type="EMBL" id="EER25316.1"/>
    </source>
</evidence>
<proteinExistence type="predicted"/>
<dbReference type="InterPro" id="IPR056884">
    <property type="entry name" value="NPHP3-like_N"/>
</dbReference>
<dbReference type="VEuPathDB" id="FungiDB:CPC735_019200"/>
<dbReference type="Gene3D" id="3.40.50.300">
    <property type="entry name" value="P-loop containing nucleotide triphosphate hydrolases"/>
    <property type="match status" value="1"/>
</dbReference>
<dbReference type="PANTHER" id="PTHR10039:SF14">
    <property type="entry name" value="NACHT DOMAIN-CONTAINING PROTEIN"/>
    <property type="match status" value="1"/>
</dbReference>
<gene>
    <name evidence="3" type="ORF">CPC735_019200</name>
</gene>
<dbReference type="Gene3D" id="1.20.5.340">
    <property type="match status" value="9"/>
</dbReference>
<dbReference type="Proteomes" id="UP000009084">
    <property type="component" value="Unassembled WGS sequence"/>
</dbReference>
<organism evidence="3 4">
    <name type="scientific">Coccidioides posadasii (strain C735)</name>
    <name type="common">Valley fever fungus</name>
    <dbReference type="NCBI Taxonomy" id="222929"/>
    <lineage>
        <taxon>Eukaryota</taxon>
        <taxon>Fungi</taxon>
        <taxon>Dikarya</taxon>
        <taxon>Ascomycota</taxon>
        <taxon>Pezizomycotina</taxon>
        <taxon>Eurotiomycetes</taxon>
        <taxon>Eurotiomycetidae</taxon>
        <taxon>Onygenales</taxon>
        <taxon>Onygenaceae</taxon>
        <taxon>Coccidioides</taxon>
    </lineage>
</organism>
<dbReference type="KEGG" id="cpw:9692932"/>
<keyword evidence="1" id="KW-0677">Repeat</keyword>
<evidence type="ECO:0000259" key="2">
    <source>
        <dbReference type="Pfam" id="PF24883"/>
    </source>
</evidence>
<dbReference type="SUPFAM" id="SSF52540">
    <property type="entry name" value="P-loop containing nucleoside triphosphate hydrolases"/>
    <property type="match status" value="1"/>
</dbReference>
<sequence>MAYLDQSTIVISALIALAIAIWCHPLSSRSSGKLPPKPKRALTLRVDEVPIDKAHAAFKSDLETIIGRDQALENDTISILQHLLVRRDRKVACGTATFYTSIPASELLTRLHRASFGFQYRFDIKFYGITPLYETGGAADVDVIAVPGLGSHAIGSWKSSSNNDLWLRDYLPDHIPDIRVLLYGYDSTLQGSDSKDSIEDLGTRFLETVKAFRADMALVRASRKFDDPQNHRLCTACYGLLLFGVPNLGLRNEQLSSIVKGQPNEGLIRDLVVDRDSEPSPFLKRISGQFSESCKGRYRIQPDGTLAKTGQKMFMVTEKSATSTGLTAVADENNIPLNTDHSGLVKYESKSQEEYLIVKEKLKLLVTEASQEVPKRFSQDSLTPKQQHLWNDLNQPPYTSFRNSSKLAKPEKGTLEWLNQTEDTDHNVIVQRHLSSASLHMEDFRSWRDSNKSESLLVTAPPGRGKSVLSNFVLGHLESRIPQTTLLPTKIIYYFCNIKNEEVSRNARSVLRALIIQLCEHQRHLFQLLPSEYQRTSERFFSAPFETLLHIFRKLLRENAYASVYCVIDGLDVYKDEMDELITKLIEDFNPESTAETSVVLKLFCTSRPERHILDLWKRATHRILRCHPHDLNLFINSRLEGLEEKFNDDMKQTIKTQLSQGANDTFLWLEVVLRRIRAIKLPSLKRITETIKNSPQDLDELYQVIIGRVLEEDIDSARFLAWVVYAKYPLDLETLADAVAIDPRKKYKTYTDCLQDRPHLTPDEVHKDFGMLVDVIGGKIFLIHQSVKDYFESHNPLQPLIGIHPRLALTHITMAYLSLDEFRLAKKNIMEQKYPLLEYAATNWYSHIEAAAEINCHHSIKDFLKTILPPNPNAQVWLSVNKYLRLFPNYLPTPRASEISIRLDIKWLAELLLNEELPEVKDDFDKDCLSAAAVYGGRVLKALLEHEKGIQFKISGDIVEKIAGMHHYSMMNLLLDRRGADIIITEEVLKAAAGNEKSGKEMMALLLNQQDAHIKITEEVLKAAAGNEKSGKEMMALLLNQQDAHIKITEEVVKAAARNWHSGKEVMVLLLNQPEVNIKITQEMVTTIATTFNKDGMALLLNQQEADVEITEGMVKAAARNWHSVKEVMALIFNQQAADLKITEEMVKAAARNWHSGKEVMVLLLNQPEVNIKITQEMVTTIATAFNKEVMALLLNQQEADIEITEEVLKAAAGNKYSGKEVMALLLNQQDADIKITEKVLKAAAQNWYSSKEVMALLLNQQDADIKITEEVLRIAAGNKYSGKEVMALLLNQQDADIKITEKVLKAAAGNKYSGKKVMALLLNQQDADIKITEEVLKAAARNWYSGKEVMAVLLNQQDADIKITEEVLKAAARNWYSGKEVMAVLLNQQDADIKITEEVLKAAAENQKSGKEVMALLLNQQDADIKITEKVLKAAAGNKYSGKKVMALLLNQQDTDIKITEDVLKAAAGNERSGKEVMALLLNQQDADIKITEKVLKAAAGNKYSGKKVMALLLKYQSTRSRH</sequence>
<dbReference type="Pfam" id="PF24883">
    <property type="entry name" value="NPHP3_N"/>
    <property type="match status" value="1"/>
</dbReference>
<dbReference type="InterPro" id="IPR027417">
    <property type="entry name" value="P-loop_NTPase"/>
</dbReference>
<dbReference type="EMBL" id="ACFW01000043">
    <property type="protein sequence ID" value="EER25316.1"/>
    <property type="molecule type" value="Genomic_DNA"/>
</dbReference>
<comment type="caution">
    <text evidence="3">The sequence shown here is derived from an EMBL/GenBank/DDBJ whole genome shotgun (WGS) entry which is preliminary data.</text>
</comment>
<reference evidence="3 4" key="1">
    <citation type="journal article" date="2009" name="Genome Res.">
        <title>Comparative genomic analyses of the human fungal pathogens Coccidioides and their relatives.</title>
        <authorList>
            <person name="Sharpton T.J."/>
            <person name="Stajich J.E."/>
            <person name="Rounsley S.D."/>
            <person name="Gardner M.J."/>
            <person name="Wortman J.R."/>
            <person name="Jordar V.S."/>
            <person name="Maiti R."/>
            <person name="Kodira C.D."/>
            <person name="Neafsey D.E."/>
            <person name="Zeng Q."/>
            <person name="Hung C.-Y."/>
            <person name="McMahan C."/>
            <person name="Muszewska A."/>
            <person name="Grynberg M."/>
            <person name="Mandel M.A."/>
            <person name="Kellner E.M."/>
            <person name="Barker B.M."/>
            <person name="Galgiani J.N."/>
            <person name="Orbach M.J."/>
            <person name="Kirkland T.N."/>
            <person name="Cole G.T."/>
            <person name="Henn M.R."/>
            <person name="Birren B.W."/>
            <person name="Taylor J.W."/>
        </authorList>
    </citation>
    <scope>NUCLEOTIDE SEQUENCE [LARGE SCALE GENOMIC DNA]</scope>
    <source>
        <strain evidence="4">C735</strain>
    </source>
</reference>
<dbReference type="Pfam" id="PF23397">
    <property type="entry name" value="DUF7104"/>
    <property type="match status" value="15"/>
</dbReference>
<name>C5PE05_COCP7</name>
<dbReference type="PANTHER" id="PTHR10039">
    <property type="entry name" value="AMELOGENIN"/>
    <property type="match status" value="1"/>
</dbReference>
<accession>C5PE05</accession>
<protein>
    <recommendedName>
        <fullName evidence="2">Nephrocystin 3-like N-terminal domain-containing protein</fullName>
    </recommendedName>
</protein>
<dbReference type="InterPro" id="IPR055530">
    <property type="entry name" value="DUF7104"/>
</dbReference>
<dbReference type="OrthoDB" id="20872at2759"/>
<feature type="domain" description="Nephrocystin 3-like N-terminal" evidence="2">
    <location>
        <begin position="439"/>
        <end position="608"/>
    </location>
</feature>
<evidence type="ECO:0000256" key="1">
    <source>
        <dbReference type="ARBA" id="ARBA00022737"/>
    </source>
</evidence>